<evidence type="ECO:0008006" key="5">
    <source>
        <dbReference type="Google" id="ProtNLM"/>
    </source>
</evidence>
<dbReference type="AlphaFoldDB" id="A0A5J5B2Y6"/>
<protein>
    <recommendedName>
        <fullName evidence="5">Methyltransferase-like protein 2</fullName>
    </recommendedName>
</protein>
<keyword evidence="4" id="KW-1185">Reference proteome</keyword>
<dbReference type="Proteomes" id="UP000325577">
    <property type="component" value="Linkage Group LG15"/>
</dbReference>
<sequence>MADSERSDQLSMFRKSGIYRFENSNAVFIDAVRVLNRSYSRFRVSPSAYYSRFFESKNLNEKSRASTNSRKRKRKEKKTHTLNEREQVADKRHQEARPLLLKAHEFLLGATDLLATMRNLRSDGCSLGECTDSFSQRVEQSFVELGSIWQAPLYEITLNFHHHKPNEGGGSPLAQHSEERVIPIFNNLVVNETTDDVVAEFLNRQYVIPRDCSFYMSDLGQIHNLIPADSDHGFNLIVVDPPWENSSVHQKLKYPTLPNRYFLSLPIKKLTHTEGALVALWVTNREKLRGFVEKELFVKWGVKYVATFYWLKVKADGSLISELDIFHHRPYECLLLGYCHGEVMDCKHFSRFKSMQDNQVVISIPGDYSRKPPLGELLLEYVPGLKPARCIELFAREMIAGWTSWGNEPLHFQEATHFLTRTDDCCF</sequence>
<accession>A0A5J5B2Y6</accession>
<proteinExistence type="inferred from homology"/>
<name>A0A5J5B2Y6_9ASTE</name>
<evidence type="ECO:0000256" key="1">
    <source>
        <dbReference type="PROSITE-ProRule" id="PRU00489"/>
    </source>
</evidence>
<gene>
    <name evidence="3" type="ORF">F0562_027345</name>
</gene>
<dbReference type="PANTHER" id="PTHR12829:SF4">
    <property type="entry name" value="N(6)-ADENINE-SPECIFIC METHYLTRANSFERASE METTL4"/>
    <property type="match status" value="1"/>
</dbReference>
<dbReference type="GO" id="GO:0008168">
    <property type="term" value="F:methyltransferase activity"/>
    <property type="evidence" value="ECO:0007669"/>
    <property type="project" value="TreeGrafter"/>
</dbReference>
<dbReference type="OrthoDB" id="61116at2759"/>
<dbReference type="PANTHER" id="PTHR12829">
    <property type="entry name" value="N6-ADENOSINE-METHYLTRANSFERASE"/>
    <property type="match status" value="1"/>
</dbReference>
<comment type="similarity">
    <text evidence="1">Belongs to the MT-A70-like family.</text>
</comment>
<evidence type="ECO:0000313" key="4">
    <source>
        <dbReference type="Proteomes" id="UP000325577"/>
    </source>
</evidence>
<dbReference type="PROSITE" id="PS51143">
    <property type="entry name" value="MT_A70"/>
    <property type="match status" value="1"/>
</dbReference>
<evidence type="ECO:0000256" key="2">
    <source>
        <dbReference type="SAM" id="MobiDB-lite"/>
    </source>
</evidence>
<organism evidence="3 4">
    <name type="scientific">Nyssa sinensis</name>
    <dbReference type="NCBI Taxonomy" id="561372"/>
    <lineage>
        <taxon>Eukaryota</taxon>
        <taxon>Viridiplantae</taxon>
        <taxon>Streptophyta</taxon>
        <taxon>Embryophyta</taxon>
        <taxon>Tracheophyta</taxon>
        <taxon>Spermatophyta</taxon>
        <taxon>Magnoliopsida</taxon>
        <taxon>eudicotyledons</taxon>
        <taxon>Gunneridae</taxon>
        <taxon>Pentapetalae</taxon>
        <taxon>asterids</taxon>
        <taxon>Cornales</taxon>
        <taxon>Nyssaceae</taxon>
        <taxon>Nyssa</taxon>
    </lineage>
</organism>
<reference evidence="3 4" key="1">
    <citation type="submission" date="2019-09" db="EMBL/GenBank/DDBJ databases">
        <title>A chromosome-level genome assembly of the Chinese tupelo Nyssa sinensis.</title>
        <authorList>
            <person name="Yang X."/>
            <person name="Kang M."/>
            <person name="Yang Y."/>
            <person name="Xiong H."/>
            <person name="Wang M."/>
            <person name="Zhang Z."/>
            <person name="Wang Z."/>
            <person name="Wu H."/>
            <person name="Ma T."/>
            <person name="Liu J."/>
            <person name="Xi Z."/>
        </authorList>
    </citation>
    <scope>NUCLEOTIDE SEQUENCE [LARGE SCALE GENOMIC DNA]</scope>
    <source>
        <strain evidence="3">J267</strain>
        <tissue evidence="3">Leaf</tissue>
    </source>
</reference>
<dbReference type="InterPro" id="IPR007757">
    <property type="entry name" value="MT-A70-like"/>
</dbReference>
<feature type="region of interest" description="Disordered" evidence="2">
    <location>
        <begin position="61"/>
        <end position="93"/>
    </location>
</feature>
<evidence type="ECO:0000313" key="3">
    <source>
        <dbReference type="EMBL" id="KAA8537665.1"/>
    </source>
</evidence>
<dbReference type="EMBL" id="CM018038">
    <property type="protein sequence ID" value="KAA8537665.1"/>
    <property type="molecule type" value="Genomic_DNA"/>
</dbReference>
<dbReference type="Pfam" id="PF05063">
    <property type="entry name" value="MT-A70"/>
    <property type="match status" value="1"/>
</dbReference>
<dbReference type="GO" id="GO:0005634">
    <property type="term" value="C:nucleus"/>
    <property type="evidence" value="ECO:0007669"/>
    <property type="project" value="TreeGrafter"/>
</dbReference>
<feature type="compositionally biased region" description="Basic residues" evidence="2">
    <location>
        <begin position="69"/>
        <end position="78"/>
    </location>
</feature>
<feature type="compositionally biased region" description="Basic and acidic residues" evidence="2">
    <location>
        <begin position="79"/>
        <end position="93"/>
    </location>
</feature>